<accession>X0UZS3</accession>
<gene>
    <name evidence="1" type="ORF">S01H1_42183</name>
</gene>
<reference evidence="1" key="1">
    <citation type="journal article" date="2014" name="Front. Microbiol.">
        <title>High frequency of phylogenetically diverse reductive dehalogenase-homologous genes in deep subseafloor sedimentary metagenomes.</title>
        <authorList>
            <person name="Kawai M."/>
            <person name="Futagami T."/>
            <person name="Toyoda A."/>
            <person name="Takaki Y."/>
            <person name="Nishi S."/>
            <person name="Hori S."/>
            <person name="Arai W."/>
            <person name="Tsubouchi T."/>
            <person name="Morono Y."/>
            <person name="Uchiyama I."/>
            <person name="Ito T."/>
            <person name="Fujiyama A."/>
            <person name="Inagaki F."/>
            <person name="Takami H."/>
        </authorList>
    </citation>
    <scope>NUCLEOTIDE SEQUENCE</scope>
    <source>
        <strain evidence="1">Expedition CK06-06</strain>
    </source>
</reference>
<name>X0UZS3_9ZZZZ</name>
<protein>
    <submittedName>
        <fullName evidence="1">Uncharacterized protein</fullName>
    </submittedName>
</protein>
<comment type="caution">
    <text evidence="1">The sequence shown here is derived from an EMBL/GenBank/DDBJ whole genome shotgun (WGS) entry which is preliminary data.</text>
</comment>
<dbReference type="EMBL" id="BARS01026801">
    <property type="protein sequence ID" value="GAG04672.1"/>
    <property type="molecule type" value="Genomic_DNA"/>
</dbReference>
<sequence>MAFQPQHPVTRNPDIRDIEIVLLRTTDPDEPPQSVEFRITIDDQFGHPMNHLHGNLIPHLTTSQKTQLIAFMDAMWAKAQDEVIP</sequence>
<evidence type="ECO:0000313" key="1">
    <source>
        <dbReference type="EMBL" id="GAG04672.1"/>
    </source>
</evidence>
<organism evidence="1">
    <name type="scientific">marine sediment metagenome</name>
    <dbReference type="NCBI Taxonomy" id="412755"/>
    <lineage>
        <taxon>unclassified sequences</taxon>
        <taxon>metagenomes</taxon>
        <taxon>ecological metagenomes</taxon>
    </lineage>
</organism>
<proteinExistence type="predicted"/>
<dbReference type="AlphaFoldDB" id="X0UZS3"/>